<keyword evidence="3" id="KW-1185">Reference proteome</keyword>
<evidence type="ECO:0000313" key="3">
    <source>
        <dbReference type="Proteomes" id="UP001595993"/>
    </source>
</evidence>
<feature type="transmembrane region" description="Helical" evidence="1">
    <location>
        <begin position="37"/>
        <end position="59"/>
    </location>
</feature>
<name>A0ABV9G0L6_9ACTN</name>
<evidence type="ECO:0000256" key="1">
    <source>
        <dbReference type="SAM" id="Phobius"/>
    </source>
</evidence>
<dbReference type="RefSeq" id="WP_215096689.1">
    <property type="nucleotide sequence ID" value="NZ_JBHSFE010000004.1"/>
</dbReference>
<reference evidence="3" key="1">
    <citation type="journal article" date="2019" name="Int. J. Syst. Evol. Microbiol.">
        <title>The Global Catalogue of Microorganisms (GCM) 10K type strain sequencing project: providing services to taxonomists for standard genome sequencing and annotation.</title>
        <authorList>
            <consortium name="The Broad Institute Genomics Platform"/>
            <consortium name="The Broad Institute Genome Sequencing Center for Infectious Disease"/>
            <person name="Wu L."/>
            <person name="Ma J."/>
        </authorList>
    </citation>
    <scope>NUCLEOTIDE SEQUENCE [LARGE SCALE GENOMIC DNA]</scope>
    <source>
        <strain evidence="3">CGMCC 4.7139</strain>
    </source>
</reference>
<dbReference type="EMBL" id="JBHSFE010000004">
    <property type="protein sequence ID" value="MFC4606788.1"/>
    <property type="molecule type" value="Genomic_DNA"/>
</dbReference>
<keyword evidence="1" id="KW-0812">Transmembrane</keyword>
<keyword evidence="1" id="KW-1133">Transmembrane helix</keyword>
<organism evidence="2 3">
    <name type="scientific">Streptomyces maoxianensis</name>
    <dbReference type="NCBI Taxonomy" id="1459942"/>
    <lineage>
        <taxon>Bacteria</taxon>
        <taxon>Bacillati</taxon>
        <taxon>Actinomycetota</taxon>
        <taxon>Actinomycetes</taxon>
        <taxon>Kitasatosporales</taxon>
        <taxon>Streptomycetaceae</taxon>
        <taxon>Streptomyces</taxon>
    </lineage>
</organism>
<accession>A0ABV9G0L6</accession>
<comment type="caution">
    <text evidence="2">The sequence shown here is derived from an EMBL/GenBank/DDBJ whole genome shotgun (WGS) entry which is preliminary data.</text>
</comment>
<evidence type="ECO:0000313" key="2">
    <source>
        <dbReference type="EMBL" id="MFC4606788.1"/>
    </source>
</evidence>
<proteinExistence type="predicted"/>
<gene>
    <name evidence="2" type="ORF">ACFO9E_02945</name>
</gene>
<dbReference type="Proteomes" id="UP001595993">
    <property type="component" value="Unassembled WGS sequence"/>
</dbReference>
<protein>
    <submittedName>
        <fullName evidence="2">Uncharacterized protein</fullName>
    </submittedName>
</protein>
<keyword evidence="1" id="KW-0472">Membrane</keyword>
<sequence>MTDSLIAAFSAAALALLLMSVFGLCRAGSTDPSAEAHSVRLALYGCGLAVLTLGLFIGLA</sequence>